<sequence>MQDKYKLLTNHSLLLENDNSSKPVPGYNPGHTLGTGDQEPHNLLCSEEQHRHTTGNPNIGIVSTEPSSLPASASYNTQGALKESPLDVSNGMEPSDVNIELWALSPN</sequence>
<keyword evidence="2" id="KW-1185">Reference proteome</keyword>
<comment type="caution">
    <text evidence="1">The sequence shown here is derived from an EMBL/GenBank/DDBJ whole genome shotgun (WGS) entry which is preliminary data.</text>
</comment>
<gene>
    <name evidence="1" type="ORF">DSO57_1004398</name>
</gene>
<evidence type="ECO:0000313" key="2">
    <source>
        <dbReference type="Proteomes" id="UP001165960"/>
    </source>
</evidence>
<reference evidence="1" key="1">
    <citation type="submission" date="2022-04" db="EMBL/GenBank/DDBJ databases">
        <title>Genome of the entomopathogenic fungus Entomophthora muscae.</title>
        <authorList>
            <person name="Elya C."/>
            <person name="Lovett B.R."/>
            <person name="Lee E."/>
            <person name="Macias A.M."/>
            <person name="Hajek A.E."/>
            <person name="De Bivort B.L."/>
            <person name="Kasson M.T."/>
            <person name="De Fine Licht H.H."/>
            <person name="Stajich J.E."/>
        </authorList>
    </citation>
    <scope>NUCLEOTIDE SEQUENCE</scope>
    <source>
        <strain evidence="1">Berkeley</strain>
    </source>
</reference>
<name>A0ACC2SX52_9FUNG</name>
<dbReference type="EMBL" id="QTSX02004271">
    <property type="protein sequence ID" value="KAJ9066968.1"/>
    <property type="molecule type" value="Genomic_DNA"/>
</dbReference>
<organism evidence="1 2">
    <name type="scientific">Entomophthora muscae</name>
    <dbReference type="NCBI Taxonomy" id="34485"/>
    <lineage>
        <taxon>Eukaryota</taxon>
        <taxon>Fungi</taxon>
        <taxon>Fungi incertae sedis</taxon>
        <taxon>Zoopagomycota</taxon>
        <taxon>Entomophthoromycotina</taxon>
        <taxon>Entomophthoromycetes</taxon>
        <taxon>Entomophthorales</taxon>
        <taxon>Entomophthoraceae</taxon>
        <taxon>Entomophthora</taxon>
    </lineage>
</organism>
<proteinExistence type="predicted"/>
<protein>
    <submittedName>
        <fullName evidence="1">Uncharacterized protein</fullName>
    </submittedName>
</protein>
<evidence type="ECO:0000313" key="1">
    <source>
        <dbReference type="EMBL" id="KAJ9066968.1"/>
    </source>
</evidence>
<dbReference type="Proteomes" id="UP001165960">
    <property type="component" value="Unassembled WGS sequence"/>
</dbReference>
<accession>A0ACC2SX52</accession>